<name>A0A811LMM4_9BILA</name>
<dbReference type="EMBL" id="CAJFCW020000006">
    <property type="protein sequence ID" value="CAG9125393.1"/>
    <property type="molecule type" value="Genomic_DNA"/>
</dbReference>
<dbReference type="InterPro" id="IPR027482">
    <property type="entry name" value="Sec1-like_dom2"/>
</dbReference>
<dbReference type="Pfam" id="PF00995">
    <property type="entry name" value="Sec1"/>
    <property type="match status" value="1"/>
</dbReference>
<dbReference type="EMBL" id="CAJFDH010000006">
    <property type="protein sequence ID" value="CAD5228975.1"/>
    <property type="molecule type" value="Genomic_DNA"/>
</dbReference>
<dbReference type="Proteomes" id="UP000783686">
    <property type="component" value="Unassembled WGS sequence"/>
</dbReference>
<protein>
    <recommendedName>
        <fullName evidence="4">Vacuolar protein sorting-associated protein 33B</fullName>
    </recommendedName>
</protein>
<proteinExistence type="inferred from homology"/>
<comment type="caution">
    <text evidence="2">The sequence shown here is derived from an EMBL/GenBank/DDBJ whole genome shotgun (WGS) entry which is preliminary data.</text>
</comment>
<evidence type="ECO:0000313" key="3">
    <source>
        <dbReference type="Proteomes" id="UP000614601"/>
    </source>
</evidence>
<evidence type="ECO:0000256" key="1">
    <source>
        <dbReference type="ARBA" id="ARBA00009884"/>
    </source>
</evidence>
<dbReference type="AlphaFoldDB" id="A0A811LMM4"/>
<dbReference type="Gene3D" id="3.90.830.10">
    <property type="entry name" value="Syntaxin Binding Protein 1, Chain A, domain 2"/>
    <property type="match status" value="1"/>
</dbReference>
<evidence type="ECO:0008006" key="4">
    <source>
        <dbReference type="Google" id="ProtNLM"/>
    </source>
</evidence>
<keyword evidence="3" id="KW-1185">Reference proteome</keyword>
<dbReference type="InterPro" id="IPR036045">
    <property type="entry name" value="Sec1-like_sf"/>
</dbReference>
<dbReference type="SUPFAM" id="SSF56815">
    <property type="entry name" value="Sec1/munc18-like (SM) proteins"/>
    <property type="match status" value="1"/>
</dbReference>
<dbReference type="Proteomes" id="UP000614601">
    <property type="component" value="Unassembled WGS sequence"/>
</dbReference>
<dbReference type="PANTHER" id="PTHR11679">
    <property type="entry name" value="VESICLE PROTEIN SORTING-ASSOCIATED"/>
    <property type="match status" value="1"/>
</dbReference>
<dbReference type="InterPro" id="IPR043154">
    <property type="entry name" value="Sec-1-like_dom1"/>
</dbReference>
<sequence length="582" mass="66104">MDDMGDFSLIVQLSHRELIHVLESIPGQKDLVVESTLMRPLDKIASMSLLIEHGVPRVQQLKAEGTISWDPNLPERVFLCRPTLANMRKISEYIRADPTRTYHMVLVDRKRSVCEIELEKYGVYGQVYFHELNLYVVPLESDVFSLELPEPSLKSTNSALPSMARALWQLQCLYGLIPVSYNFGKQAKCLEHCLKQIFFEQGEPTASADRPISHMIVFDRSLDIASVLLTGLTYESMLNDCFQYSCGKIIFGEAVENKLKNKNNLKSKAYSLNNSDAIFSAIRNKHMTSVFPFLSTKAKTLQCSYDKASAMSKVDEVKSFVVNELKSLREQHKLLEVHICACETMLEINKGCTERLAMEHSIVKGQFEATEVMNYIENLICRQYNPWQVLQLMCLWSVTSNGIPVRHFSSFRTLFLHAYGYEHLTTLFYLNSAGLLTEAASANTMAITQRAKVAQSDFGHVLKTLELVPKPGSKQKIEASYVFSEAYTPVVLKILELLVDEGWDSQTLKKAFKDVYTNCSSPTTPKPDNRIMRAILVCFPGGVTYSEIAALRRFAQDKNFRIIIITSHIISRERFLKGFTDQ</sequence>
<reference evidence="2" key="1">
    <citation type="submission" date="2020-09" db="EMBL/GenBank/DDBJ databases">
        <authorList>
            <person name="Kikuchi T."/>
        </authorList>
    </citation>
    <scope>NUCLEOTIDE SEQUENCE</scope>
    <source>
        <strain evidence="2">SH1</strain>
    </source>
</reference>
<evidence type="ECO:0000313" key="2">
    <source>
        <dbReference type="EMBL" id="CAD5228975.1"/>
    </source>
</evidence>
<dbReference type="GO" id="GO:0016192">
    <property type="term" value="P:vesicle-mediated transport"/>
    <property type="evidence" value="ECO:0007669"/>
    <property type="project" value="InterPro"/>
</dbReference>
<gene>
    <name evidence="2" type="ORF">BOKJ2_LOCUS13034</name>
</gene>
<dbReference type="InterPro" id="IPR043155">
    <property type="entry name" value="VPS33_dom3b"/>
</dbReference>
<dbReference type="Gene3D" id="1.25.40.850">
    <property type="match status" value="1"/>
</dbReference>
<accession>A0A811LMM4</accession>
<dbReference type="InterPro" id="IPR043127">
    <property type="entry name" value="Sec-1-like_dom3a"/>
</dbReference>
<organism evidence="2 3">
    <name type="scientific">Bursaphelenchus okinawaensis</name>
    <dbReference type="NCBI Taxonomy" id="465554"/>
    <lineage>
        <taxon>Eukaryota</taxon>
        <taxon>Metazoa</taxon>
        <taxon>Ecdysozoa</taxon>
        <taxon>Nematoda</taxon>
        <taxon>Chromadorea</taxon>
        <taxon>Rhabditida</taxon>
        <taxon>Tylenchina</taxon>
        <taxon>Tylenchomorpha</taxon>
        <taxon>Aphelenchoidea</taxon>
        <taxon>Aphelenchoididae</taxon>
        <taxon>Bursaphelenchus</taxon>
    </lineage>
</organism>
<dbReference type="Gene3D" id="3.40.50.2060">
    <property type="match status" value="1"/>
</dbReference>
<comment type="similarity">
    <text evidence="1">Belongs to the STXBP/unc-18/SEC1 family.</text>
</comment>
<dbReference type="InterPro" id="IPR001619">
    <property type="entry name" value="Sec1-like"/>
</dbReference>
<dbReference type="Gene3D" id="3.40.50.1910">
    <property type="match status" value="1"/>
</dbReference>
<dbReference type="OrthoDB" id="10262528at2759"/>